<gene>
    <name evidence="10" type="primary">LOC111015902</name>
</gene>
<name>A0A6J1CY75_MOMCH</name>
<dbReference type="PANTHER" id="PTHR13690">
    <property type="entry name" value="TRANSCRIPTION FACTOR POSF21-RELATED"/>
    <property type="match status" value="1"/>
</dbReference>
<keyword evidence="4" id="KW-0804">Transcription</keyword>
<dbReference type="AlphaFoldDB" id="A0A6J1CY75"/>
<dbReference type="SUPFAM" id="SSF57959">
    <property type="entry name" value="Leucine zipper domain"/>
    <property type="match status" value="1"/>
</dbReference>
<evidence type="ECO:0000256" key="6">
    <source>
        <dbReference type="SAM" id="Coils"/>
    </source>
</evidence>
<dbReference type="GO" id="GO:0003700">
    <property type="term" value="F:DNA-binding transcription factor activity"/>
    <property type="evidence" value="ECO:0007669"/>
    <property type="project" value="InterPro"/>
</dbReference>
<feature type="region of interest" description="Disordered" evidence="7">
    <location>
        <begin position="91"/>
        <end position="130"/>
    </location>
</feature>
<keyword evidence="3" id="KW-0238">DNA-binding</keyword>
<dbReference type="Proteomes" id="UP000504603">
    <property type="component" value="Unplaced"/>
</dbReference>
<protein>
    <submittedName>
        <fullName evidence="10">Transcription factor RF2b</fullName>
    </submittedName>
</protein>
<organism evidence="9 10">
    <name type="scientific">Momordica charantia</name>
    <name type="common">Bitter gourd</name>
    <name type="synonym">Balsam pear</name>
    <dbReference type="NCBI Taxonomy" id="3673"/>
    <lineage>
        <taxon>Eukaryota</taxon>
        <taxon>Viridiplantae</taxon>
        <taxon>Streptophyta</taxon>
        <taxon>Embryophyta</taxon>
        <taxon>Tracheophyta</taxon>
        <taxon>Spermatophyta</taxon>
        <taxon>Magnoliopsida</taxon>
        <taxon>eudicotyledons</taxon>
        <taxon>Gunneridae</taxon>
        <taxon>Pentapetalae</taxon>
        <taxon>rosids</taxon>
        <taxon>fabids</taxon>
        <taxon>Cucurbitales</taxon>
        <taxon>Cucurbitaceae</taxon>
        <taxon>Momordiceae</taxon>
        <taxon>Momordica</taxon>
    </lineage>
</organism>
<evidence type="ECO:0000259" key="8">
    <source>
        <dbReference type="PROSITE" id="PS50217"/>
    </source>
</evidence>
<proteinExistence type="predicted"/>
<evidence type="ECO:0000256" key="2">
    <source>
        <dbReference type="ARBA" id="ARBA00023015"/>
    </source>
</evidence>
<evidence type="ECO:0000313" key="10">
    <source>
        <dbReference type="RefSeq" id="XP_022146775.1"/>
    </source>
</evidence>
<evidence type="ECO:0000256" key="7">
    <source>
        <dbReference type="SAM" id="MobiDB-lite"/>
    </source>
</evidence>
<sequence>MEMQDPTNPNPGSHLQNHVSSNSPMPSSSNPTPFRGSFHRRAHSEVHFRIPDDLDLVSDPFDAPSSGFGDLGFEDDLLCTFMDIENIGSRIENGPSKPEAAGVGGPPVENVEGEKISRPRHRHSNSADGSSIMESIEAKKAMDPDKLAELWTIDPKRAKRILANRQSAARSKERKARYIMELERKVQSLQTEATTLSAQLTLYQRDTTGLSTENTELKLRLQAMEQQAHLRDALNEALKKEVERLKVATGEVMTATDSYNFGMPQVSYPRSCFPHQPQSVQHNPHRTQRTQVHPFQSSFPNPHQAMFVTSHQPHALTEMFHQDPISRLQGLDIGSRGAEIKSEGSSISVSESSSTF</sequence>
<keyword evidence="9" id="KW-1185">Reference proteome</keyword>
<dbReference type="GeneID" id="111015902"/>
<feature type="compositionally biased region" description="Polar residues" evidence="7">
    <location>
        <begin position="1"/>
        <end position="19"/>
    </location>
</feature>
<dbReference type="InterPro" id="IPR044759">
    <property type="entry name" value="bZIP_RF2"/>
</dbReference>
<feature type="coiled-coil region" evidence="6">
    <location>
        <begin position="172"/>
        <end position="199"/>
    </location>
</feature>
<dbReference type="PROSITE" id="PS50217">
    <property type="entry name" value="BZIP"/>
    <property type="match status" value="1"/>
</dbReference>
<feature type="region of interest" description="Disordered" evidence="7">
    <location>
        <begin position="1"/>
        <end position="38"/>
    </location>
</feature>
<dbReference type="PANTHER" id="PTHR13690:SF103">
    <property type="entry name" value="BZIP TRANSCRIPTION FACTOR 18"/>
    <property type="match status" value="1"/>
</dbReference>
<accession>A0A6J1CY75</accession>
<keyword evidence="6" id="KW-0175">Coiled coil</keyword>
<evidence type="ECO:0000256" key="5">
    <source>
        <dbReference type="ARBA" id="ARBA00023242"/>
    </source>
</evidence>
<feature type="domain" description="BZIP" evidence="8">
    <location>
        <begin position="154"/>
        <end position="217"/>
    </location>
</feature>
<dbReference type="KEGG" id="mcha:111015902"/>
<dbReference type="GO" id="GO:0003677">
    <property type="term" value="F:DNA binding"/>
    <property type="evidence" value="ECO:0007669"/>
    <property type="project" value="UniProtKB-KW"/>
</dbReference>
<dbReference type="RefSeq" id="XP_022146775.1">
    <property type="nucleotide sequence ID" value="XM_022291083.1"/>
</dbReference>
<evidence type="ECO:0000313" key="9">
    <source>
        <dbReference type="Proteomes" id="UP000504603"/>
    </source>
</evidence>
<dbReference type="CDD" id="cd14703">
    <property type="entry name" value="bZIP_plant_RF2"/>
    <property type="match status" value="1"/>
</dbReference>
<keyword evidence="2" id="KW-0805">Transcription regulation</keyword>
<comment type="subcellular location">
    <subcellularLocation>
        <location evidence="1">Nucleus</location>
    </subcellularLocation>
</comment>
<evidence type="ECO:0000256" key="1">
    <source>
        <dbReference type="ARBA" id="ARBA00004123"/>
    </source>
</evidence>
<keyword evidence="5" id="KW-0539">Nucleus</keyword>
<dbReference type="FunFam" id="1.20.5.170:FF:000009">
    <property type="entry name" value="probable transcription factor PosF21"/>
    <property type="match status" value="1"/>
</dbReference>
<dbReference type="InterPro" id="IPR046347">
    <property type="entry name" value="bZIP_sf"/>
</dbReference>
<dbReference type="SMART" id="SM00338">
    <property type="entry name" value="BRLZ"/>
    <property type="match status" value="1"/>
</dbReference>
<dbReference type="InterPro" id="IPR004827">
    <property type="entry name" value="bZIP"/>
</dbReference>
<reference evidence="10" key="1">
    <citation type="submission" date="2025-08" db="UniProtKB">
        <authorList>
            <consortium name="RefSeq"/>
        </authorList>
    </citation>
    <scope>IDENTIFICATION</scope>
    <source>
        <strain evidence="10">OHB3-1</strain>
    </source>
</reference>
<evidence type="ECO:0000256" key="3">
    <source>
        <dbReference type="ARBA" id="ARBA00023125"/>
    </source>
</evidence>
<evidence type="ECO:0000256" key="4">
    <source>
        <dbReference type="ARBA" id="ARBA00023163"/>
    </source>
</evidence>
<dbReference type="Gene3D" id="1.20.5.170">
    <property type="match status" value="1"/>
</dbReference>
<dbReference type="Pfam" id="PF00170">
    <property type="entry name" value="bZIP_1"/>
    <property type="match status" value="1"/>
</dbReference>
<dbReference type="GO" id="GO:0005634">
    <property type="term" value="C:nucleus"/>
    <property type="evidence" value="ECO:0007669"/>
    <property type="project" value="UniProtKB-SubCell"/>
</dbReference>
<feature type="compositionally biased region" description="Low complexity" evidence="7">
    <location>
        <begin position="20"/>
        <end position="33"/>
    </location>
</feature>
<dbReference type="OrthoDB" id="1435597at2759"/>